<dbReference type="Proteomes" id="UP001165090">
    <property type="component" value="Unassembled WGS sequence"/>
</dbReference>
<protein>
    <recommendedName>
        <fullName evidence="2">G-patch domain-containing protein</fullName>
    </recommendedName>
</protein>
<dbReference type="InterPro" id="IPR039146">
    <property type="entry name" value="GPANK1"/>
</dbReference>
<dbReference type="Pfam" id="PF01585">
    <property type="entry name" value="G-patch"/>
    <property type="match status" value="1"/>
</dbReference>
<dbReference type="PANTHER" id="PTHR20923">
    <property type="entry name" value="BAT4 PROTEIN-RELATED"/>
    <property type="match status" value="1"/>
</dbReference>
<dbReference type="PROSITE" id="PS50174">
    <property type="entry name" value="G_PATCH"/>
    <property type="match status" value="1"/>
</dbReference>
<gene>
    <name evidence="3" type="ORF">VaNZ11_001662</name>
</gene>
<feature type="region of interest" description="Disordered" evidence="1">
    <location>
        <begin position="95"/>
        <end position="157"/>
    </location>
</feature>
<comment type="caution">
    <text evidence="3">The sequence shown here is derived from an EMBL/GenBank/DDBJ whole genome shotgun (WGS) entry which is preliminary data.</text>
</comment>
<reference evidence="3 4" key="1">
    <citation type="journal article" date="2023" name="IScience">
        <title>Expanded male sex-determining region conserved during the evolution of homothallism in the green alga Volvox.</title>
        <authorList>
            <person name="Yamamoto K."/>
            <person name="Matsuzaki R."/>
            <person name="Mahakham W."/>
            <person name="Heman W."/>
            <person name="Sekimoto H."/>
            <person name="Kawachi M."/>
            <person name="Minakuchi Y."/>
            <person name="Toyoda A."/>
            <person name="Nozaki H."/>
        </authorList>
    </citation>
    <scope>NUCLEOTIDE SEQUENCE [LARGE SCALE GENOMIC DNA]</scope>
    <source>
        <strain evidence="3 4">NIES-4468</strain>
    </source>
</reference>
<dbReference type="SMART" id="SM00443">
    <property type="entry name" value="G_patch"/>
    <property type="match status" value="1"/>
</dbReference>
<feature type="region of interest" description="Disordered" evidence="1">
    <location>
        <begin position="203"/>
        <end position="238"/>
    </location>
</feature>
<keyword evidence="4" id="KW-1185">Reference proteome</keyword>
<accession>A0ABQ5RQ73</accession>
<sequence length="238" mass="25957">MSRSAAESSVAVESKARSGLAGFRSSGVHVLEPYISPSVRCIPEGHPCHGQPPGSTVVHPSGLTGARSKLWQGQIPPNNVGFRLLRKAGWSVGSGLGAGEQGRRDPIEPMLPKGTRGLGFDRHAAQQQQATHSCRKRPAGDDPEGLQTQARHSGPPSRVVALVKEELARESISDKVARHRQVMRADREQERGRAIERYLRSAFNDPFDHLRSDNSNPLGRPHKLTESNPLLDLIEDDD</sequence>
<dbReference type="InterPro" id="IPR000467">
    <property type="entry name" value="G_patch_dom"/>
</dbReference>
<evidence type="ECO:0000313" key="4">
    <source>
        <dbReference type="Proteomes" id="UP001165090"/>
    </source>
</evidence>
<dbReference type="PANTHER" id="PTHR20923:SF1">
    <property type="entry name" value="G PATCH DOMAIN AND ANKYRIN REPEAT-CONTAINING PROTEIN 1"/>
    <property type="match status" value="1"/>
</dbReference>
<organism evidence="3 4">
    <name type="scientific">Volvox africanus</name>
    <dbReference type="NCBI Taxonomy" id="51714"/>
    <lineage>
        <taxon>Eukaryota</taxon>
        <taxon>Viridiplantae</taxon>
        <taxon>Chlorophyta</taxon>
        <taxon>core chlorophytes</taxon>
        <taxon>Chlorophyceae</taxon>
        <taxon>CS clade</taxon>
        <taxon>Chlamydomonadales</taxon>
        <taxon>Volvocaceae</taxon>
        <taxon>Volvox</taxon>
    </lineage>
</organism>
<dbReference type="EMBL" id="BSDZ01000004">
    <property type="protein sequence ID" value="GLI59718.1"/>
    <property type="molecule type" value="Genomic_DNA"/>
</dbReference>
<evidence type="ECO:0000256" key="1">
    <source>
        <dbReference type="SAM" id="MobiDB-lite"/>
    </source>
</evidence>
<evidence type="ECO:0000313" key="3">
    <source>
        <dbReference type="EMBL" id="GLI59718.1"/>
    </source>
</evidence>
<feature type="domain" description="G-patch" evidence="2">
    <location>
        <begin position="77"/>
        <end position="123"/>
    </location>
</feature>
<name>A0ABQ5RQ73_9CHLO</name>
<evidence type="ECO:0000259" key="2">
    <source>
        <dbReference type="PROSITE" id="PS50174"/>
    </source>
</evidence>
<proteinExistence type="predicted"/>